<protein>
    <submittedName>
        <fullName evidence="1">Uncharacterized protein</fullName>
    </submittedName>
</protein>
<reference evidence="2" key="1">
    <citation type="submission" date="2017-02" db="EMBL/GenBank/DDBJ databases">
        <authorList>
            <person name="Varghese N."/>
            <person name="Submissions S."/>
        </authorList>
    </citation>
    <scope>NUCLEOTIDE SEQUENCE [LARGE SCALE GENOMIC DNA]</scope>
    <source>
        <strain evidence="2">USBA 369</strain>
    </source>
</reference>
<sequence length="75" mass="8418">MSKNIEFERRGVEDVVRVDGTVIGRITGGRGRRKMLWRSAHLVDDDKVADFERRFAASDQSTSAAAEELRRAGLV</sequence>
<keyword evidence="2" id="KW-1185">Reference proteome</keyword>
<evidence type="ECO:0000313" key="2">
    <source>
        <dbReference type="Proteomes" id="UP000190135"/>
    </source>
</evidence>
<evidence type="ECO:0000313" key="1">
    <source>
        <dbReference type="EMBL" id="SKA33769.1"/>
    </source>
</evidence>
<gene>
    <name evidence="1" type="ORF">SAMN05428963_11669</name>
</gene>
<dbReference type="Proteomes" id="UP000190135">
    <property type="component" value="Unassembled WGS sequence"/>
</dbReference>
<accession>A0A1T4T085</accession>
<dbReference type="RefSeq" id="WP_078709870.1">
    <property type="nucleotide sequence ID" value="NZ_FUXL01000016.1"/>
</dbReference>
<dbReference type="EMBL" id="FUXL01000016">
    <property type="protein sequence ID" value="SKA33769.1"/>
    <property type="molecule type" value="Genomic_DNA"/>
</dbReference>
<proteinExistence type="predicted"/>
<name>A0A1T4T085_9HYPH</name>
<organism evidence="1 2">
    <name type="scientific">Consotaella salsifontis</name>
    <dbReference type="NCBI Taxonomy" id="1365950"/>
    <lineage>
        <taxon>Bacteria</taxon>
        <taxon>Pseudomonadati</taxon>
        <taxon>Pseudomonadota</taxon>
        <taxon>Alphaproteobacteria</taxon>
        <taxon>Hyphomicrobiales</taxon>
        <taxon>Aurantimonadaceae</taxon>
        <taxon>Consotaella</taxon>
    </lineage>
</organism>
<dbReference type="AlphaFoldDB" id="A0A1T4T085"/>